<protein>
    <submittedName>
        <fullName evidence="9">Family 43 glycosylhydrolase</fullName>
    </submittedName>
</protein>
<proteinExistence type="inferred from homology"/>
<dbReference type="EMBL" id="VSRL01000002">
    <property type="protein sequence ID" value="NKE55462.1"/>
    <property type="molecule type" value="Genomic_DNA"/>
</dbReference>
<accession>A0ABX1F9N5</accession>
<dbReference type="PANTHER" id="PTHR43772">
    <property type="entry name" value="ENDO-1,4-BETA-XYLANASE"/>
    <property type="match status" value="1"/>
</dbReference>
<evidence type="ECO:0000256" key="4">
    <source>
        <dbReference type="ARBA" id="ARBA00023277"/>
    </source>
</evidence>
<evidence type="ECO:0000256" key="6">
    <source>
        <dbReference type="RuleBase" id="RU361187"/>
    </source>
</evidence>
<dbReference type="Pfam" id="PF05270">
    <property type="entry name" value="AbfB"/>
    <property type="match status" value="1"/>
</dbReference>
<feature type="signal peptide" evidence="7">
    <location>
        <begin position="1"/>
        <end position="28"/>
    </location>
</feature>
<dbReference type="Proteomes" id="UP001515943">
    <property type="component" value="Unassembled WGS sequence"/>
</dbReference>
<feature type="domain" description="Alpha-L-arabinofuranosidase B arabinose-binding" evidence="8">
    <location>
        <begin position="37"/>
        <end position="168"/>
    </location>
</feature>
<dbReference type="SUPFAM" id="SSF110221">
    <property type="entry name" value="AbfB domain"/>
    <property type="match status" value="1"/>
</dbReference>
<evidence type="ECO:0000256" key="5">
    <source>
        <dbReference type="ARBA" id="ARBA00023295"/>
    </source>
</evidence>
<evidence type="ECO:0000256" key="7">
    <source>
        <dbReference type="SAM" id="SignalP"/>
    </source>
</evidence>
<evidence type="ECO:0000256" key="3">
    <source>
        <dbReference type="ARBA" id="ARBA00022801"/>
    </source>
</evidence>
<evidence type="ECO:0000256" key="2">
    <source>
        <dbReference type="ARBA" id="ARBA00022651"/>
    </source>
</evidence>
<keyword evidence="2" id="KW-0624">Polysaccharide degradation</keyword>
<evidence type="ECO:0000256" key="1">
    <source>
        <dbReference type="ARBA" id="ARBA00009865"/>
    </source>
</evidence>
<keyword evidence="2" id="KW-0858">Xylan degradation</keyword>
<keyword evidence="3 6" id="KW-0378">Hydrolase</keyword>
<dbReference type="Gene3D" id="2.115.10.20">
    <property type="entry name" value="Glycosyl hydrolase domain, family 43"/>
    <property type="match status" value="1"/>
</dbReference>
<keyword evidence="5 6" id="KW-0326">Glycosidase</keyword>
<dbReference type="InterPro" id="IPR007934">
    <property type="entry name" value="AbfB_ABD"/>
</dbReference>
<evidence type="ECO:0000313" key="9">
    <source>
        <dbReference type="EMBL" id="NKE55462.1"/>
    </source>
</evidence>
<organism evidence="9 10">
    <name type="scientific">Lentzea indica</name>
    <dbReference type="NCBI Taxonomy" id="2604800"/>
    <lineage>
        <taxon>Bacteria</taxon>
        <taxon>Bacillati</taxon>
        <taxon>Actinomycetota</taxon>
        <taxon>Actinomycetes</taxon>
        <taxon>Pseudonocardiales</taxon>
        <taxon>Pseudonocardiaceae</taxon>
        <taxon>Lentzea</taxon>
    </lineage>
</organism>
<dbReference type="InterPro" id="IPR023296">
    <property type="entry name" value="Glyco_hydro_beta-prop_sf"/>
</dbReference>
<dbReference type="Pfam" id="PF04616">
    <property type="entry name" value="Glyco_hydro_43"/>
    <property type="match status" value="1"/>
</dbReference>
<keyword evidence="10" id="KW-1185">Reference proteome</keyword>
<keyword evidence="4" id="KW-0119">Carbohydrate metabolism</keyword>
<evidence type="ECO:0000259" key="8">
    <source>
        <dbReference type="Pfam" id="PF05270"/>
    </source>
</evidence>
<dbReference type="InterPro" id="IPR036195">
    <property type="entry name" value="AbfB_ABD_sf"/>
</dbReference>
<dbReference type="Gene3D" id="2.80.10.50">
    <property type="match status" value="1"/>
</dbReference>
<dbReference type="RefSeq" id="WP_167969341.1">
    <property type="nucleotide sequence ID" value="NZ_VSRL01000002.1"/>
</dbReference>
<dbReference type="CDD" id="cd23399">
    <property type="entry name" value="beta-trefoil_ABD_ABFB"/>
    <property type="match status" value="1"/>
</dbReference>
<reference evidence="9 10" key="1">
    <citation type="submission" date="2019-08" db="EMBL/GenBank/DDBJ databases">
        <title>Lentzea from Indian Himalayas.</title>
        <authorList>
            <person name="Mandal S."/>
            <person name="Mallick Gupta A."/>
            <person name="Maiti P.K."/>
            <person name="Sarkar J."/>
            <person name="Mandal S."/>
        </authorList>
    </citation>
    <scope>NUCLEOTIDE SEQUENCE [LARGE SCALE GENOMIC DNA]</scope>
    <source>
        <strain evidence="9 10">PSKA42</strain>
    </source>
</reference>
<sequence length="465" mass="50553">MDRRARLLAVSSLIVASTLTLPSAPASAATLPTGARSLESVNYPGRFIRHADLLGRIDPVTSGSTALAKSDATFTVVSGLASPSCYSFQATNGLFLRHRDWRLRLEANTGTPTFQADATFCPTDGSVAGSVSLVSFNHPDRRLRHRNFELWVDAYQDTAQFRADSSFRLTAPWTPKTSKGPVIPGLYADPHITFFNGRYYLYPTTDGYASWSAPYYKAFSSADLVNWTDHGVILDHGRDVSWADNSAWAPAVVAKNGRYYLYFSGGAASGNTGKHLGVAVSDSPTGPFRDALGKPLILAGAYAGQAIDPMVFTDDNGQSYLYWGNGAAHVVPLNADMVSFDPAAVRTITTPGFREASFVLKRNSTYYFMWSENDTRDENYQVAYATGPSPLGPWTKRGVVLQKRLELGIKGTGHHSVVQVPGTDTWHVAYHRFAVPTGSGTNREVTVDRMTFNADGTIAPILPTL</sequence>
<keyword evidence="7" id="KW-0732">Signal</keyword>
<dbReference type="InterPro" id="IPR006710">
    <property type="entry name" value="Glyco_hydro_43"/>
</dbReference>
<name>A0ABX1F9N5_9PSEU</name>
<dbReference type="CDD" id="cd09004">
    <property type="entry name" value="GH43_bXyl-like"/>
    <property type="match status" value="1"/>
</dbReference>
<comment type="similarity">
    <text evidence="1 6">Belongs to the glycosyl hydrolase 43 family.</text>
</comment>
<dbReference type="InterPro" id="IPR052176">
    <property type="entry name" value="Glycosyl_Hydrlase_43_Enz"/>
</dbReference>
<comment type="caution">
    <text evidence="9">The sequence shown here is derived from an EMBL/GenBank/DDBJ whole genome shotgun (WGS) entry which is preliminary data.</text>
</comment>
<gene>
    <name evidence="9" type="ORF">FXN61_00945</name>
</gene>
<dbReference type="SUPFAM" id="SSF75005">
    <property type="entry name" value="Arabinanase/levansucrase/invertase"/>
    <property type="match status" value="1"/>
</dbReference>
<evidence type="ECO:0000313" key="10">
    <source>
        <dbReference type="Proteomes" id="UP001515943"/>
    </source>
</evidence>
<dbReference type="PANTHER" id="PTHR43772:SF2">
    <property type="entry name" value="PUTATIVE (AFU_ORTHOLOGUE AFUA_2G04480)-RELATED"/>
    <property type="match status" value="1"/>
</dbReference>
<feature type="chain" id="PRO_5047347206" evidence="7">
    <location>
        <begin position="29"/>
        <end position="465"/>
    </location>
</feature>